<sequence length="198" mass="22637">ILVDMTNPHRAINFGTVVYGGNLVVFGGSKKVVSNGRKVYTNKVHIYSFSSGLWYELKSLSKEYETNGVLVNNTIYVIGGFDDRPLKEVRTYNIDTGENGEEAELFEEMSRPGLVCWRGIIYIFDNGKLLTYDTDMKVLKEYLIDFYVENANLTISKGSLYIIGGFKSKQFSKRPSQKMIRVNLNVLDRTRINRIKSF</sequence>
<gene>
    <name evidence="3" type="ORF">ENH87_22320</name>
</gene>
<accession>A0A831VT90</accession>
<keyword evidence="1" id="KW-0880">Kelch repeat</keyword>
<reference evidence="3" key="1">
    <citation type="journal article" date="2020" name="mSystems">
        <title>Genome- and Community-Level Interaction Insights into Carbon Utilization and Element Cycling Functions of Hydrothermarchaeota in Hydrothermal Sediment.</title>
        <authorList>
            <person name="Zhou Z."/>
            <person name="Liu Y."/>
            <person name="Xu W."/>
            <person name="Pan J."/>
            <person name="Luo Z.H."/>
            <person name="Li M."/>
        </authorList>
    </citation>
    <scope>NUCLEOTIDE SEQUENCE [LARGE SCALE GENOMIC DNA]</scope>
    <source>
        <strain evidence="3">HyVt-345</strain>
    </source>
</reference>
<name>A0A831VT90_9FLAO</name>
<evidence type="ECO:0000256" key="2">
    <source>
        <dbReference type="ARBA" id="ARBA00022737"/>
    </source>
</evidence>
<dbReference type="EMBL" id="DRGL01000083">
    <property type="protein sequence ID" value="HEA23628.1"/>
    <property type="molecule type" value="Genomic_DNA"/>
</dbReference>
<dbReference type="Gene3D" id="2.120.10.80">
    <property type="entry name" value="Kelch-type beta propeller"/>
    <property type="match status" value="1"/>
</dbReference>
<dbReference type="PANTHER" id="PTHR24412">
    <property type="entry name" value="KELCH PROTEIN"/>
    <property type="match status" value="1"/>
</dbReference>
<proteinExistence type="predicted"/>
<comment type="caution">
    <text evidence="3">The sequence shown here is derived from an EMBL/GenBank/DDBJ whole genome shotgun (WGS) entry which is preliminary data.</text>
</comment>
<evidence type="ECO:0000313" key="3">
    <source>
        <dbReference type="EMBL" id="HEA23628.1"/>
    </source>
</evidence>
<keyword evidence="2" id="KW-0677">Repeat</keyword>
<dbReference type="AlphaFoldDB" id="A0A831VT90"/>
<evidence type="ECO:0000256" key="1">
    <source>
        <dbReference type="ARBA" id="ARBA00022441"/>
    </source>
</evidence>
<dbReference type="InterPro" id="IPR015915">
    <property type="entry name" value="Kelch-typ_b-propeller"/>
</dbReference>
<dbReference type="SUPFAM" id="SSF117281">
    <property type="entry name" value="Kelch motif"/>
    <property type="match status" value="1"/>
</dbReference>
<feature type="non-terminal residue" evidence="3">
    <location>
        <position position="1"/>
    </location>
</feature>
<protein>
    <submittedName>
        <fullName evidence="3">Galactose oxidase</fullName>
    </submittedName>
</protein>
<dbReference type="Pfam" id="PF01344">
    <property type="entry name" value="Kelch_1"/>
    <property type="match status" value="2"/>
</dbReference>
<organism evidence="3">
    <name type="scientific">Pricia antarctica</name>
    <dbReference type="NCBI Taxonomy" id="641691"/>
    <lineage>
        <taxon>Bacteria</taxon>
        <taxon>Pseudomonadati</taxon>
        <taxon>Bacteroidota</taxon>
        <taxon>Flavobacteriia</taxon>
        <taxon>Flavobacteriales</taxon>
        <taxon>Flavobacteriaceae</taxon>
        <taxon>Pricia</taxon>
    </lineage>
</organism>
<dbReference type="PANTHER" id="PTHR24412:SF489">
    <property type="entry name" value="RING FINGER DOMAIN AND KELCH REPEAT-CONTAINING PROTEIN DDB_G0271372"/>
    <property type="match status" value="1"/>
</dbReference>
<dbReference type="InterPro" id="IPR006652">
    <property type="entry name" value="Kelch_1"/>
</dbReference>
<dbReference type="Proteomes" id="UP000886191">
    <property type="component" value="Unassembled WGS sequence"/>
</dbReference>